<dbReference type="Gene3D" id="3.40.630.30">
    <property type="match status" value="1"/>
</dbReference>
<evidence type="ECO:0000313" key="2">
    <source>
        <dbReference type="Proteomes" id="UP000050509"/>
    </source>
</evidence>
<dbReference type="GO" id="GO:0016740">
    <property type="term" value="F:transferase activity"/>
    <property type="evidence" value="ECO:0007669"/>
    <property type="project" value="UniProtKB-KW"/>
</dbReference>
<sequence length="95" mass="11280">ALFLTYYFTELGFQIMVLDVAAPNQRAVRSYERLGFSFVGGDWRIADSRFNQRILDAPAYASLQRFFRRGQHGLYVEFYEMQLHKDDWLRKHPVA</sequence>
<dbReference type="SUPFAM" id="SSF55729">
    <property type="entry name" value="Acyl-CoA N-acyltransferases (Nat)"/>
    <property type="match status" value="1"/>
</dbReference>
<feature type="non-terminal residue" evidence="1">
    <location>
        <position position="1"/>
    </location>
</feature>
<dbReference type="Proteomes" id="UP000050509">
    <property type="component" value="Unassembled WGS sequence"/>
</dbReference>
<dbReference type="InterPro" id="IPR016181">
    <property type="entry name" value="Acyl_CoA_acyltransferase"/>
</dbReference>
<name>A0A0P9F9B6_9CHLR</name>
<comment type="caution">
    <text evidence="1">The sequence shown here is derived from an EMBL/GenBank/DDBJ whole genome shotgun (WGS) entry which is preliminary data.</text>
</comment>
<dbReference type="EMBL" id="LJCR01002232">
    <property type="protein sequence ID" value="KPV49050.1"/>
    <property type="molecule type" value="Genomic_DNA"/>
</dbReference>
<reference evidence="1 2" key="1">
    <citation type="submission" date="2015-09" db="EMBL/GenBank/DDBJ databases">
        <title>Draft genome sequence of Kouleothrix aurantiaca JCM 19913.</title>
        <authorList>
            <person name="Hemp J."/>
        </authorList>
    </citation>
    <scope>NUCLEOTIDE SEQUENCE [LARGE SCALE GENOMIC DNA]</scope>
    <source>
        <strain evidence="1 2">COM-B</strain>
    </source>
</reference>
<organism evidence="1 2">
    <name type="scientific">Kouleothrix aurantiaca</name>
    <dbReference type="NCBI Taxonomy" id="186479"/>
    <lineage>
        <taxon>Bacteria</taxon>
        <taxon>Bacillati</taxon>
        <taxon>Chloroflexota</taxon>
        <taxon>Chloroflexia</taxon>
        <taxon>Chloroflexales</taxon>
        <taxon>Roseiflexineae</taxon>
        <taxon>Roseiflexaceae</taxon>
        <taxon>Kouleothrix</taxon>
    </lineage>
</organism>
<keyword evidence="2" id="KW-1185">Reference proteome</keyword>
<evidence type="ECO:0000313" key="1">
    <source>
        <dbReference type="EMBL" id="KPV49050.1"/>
    </source>
</evidence>
<proteinExistence type="predicted"/>
<keyword evidence="1" id="KW-0808">Transferase</keyword>
<dbReference type="AlphaFoldDB" id="A0A0P9F9B6"/>
<accession>A0A0P9F9B6</accession>
<gene>
    <name evidence="1" type="ORF">SE17_34795</name>
</gene>
<protein>
    <submittedName>
        <fullName evidence="1">GCN5 family acetyltransferase</fullName>
    </submittedName>
</protein>